<gene>
    <name evidence="3" type="ORF">Daus18300_005487</name>
</gene>
<organism evidence="3 4">
    <name type="scientific">Diaporthe australafricana</name>
    <dbReference type="NCBI Taxonomy" id="127596"/>
    <lineage>
        <taxon>Eukaryota</taxon>
        <taxon>Fungi</taxon>
        <taxon>Dikarya</taxon>
        <taxon>Ascomycota</taxon>
        <taxon>Pezizomycotina</taxon>
        <taxon>Sordariomycetes</taxon>
        <taxon>Sordariomycetidae</taxon>
        <taxon>Diaporthales</taxon>
        <taxon>Diaporthaceae</taxon>
        <taxon>Diaporthe</taxon>
    </lineage>
</organism>
<evidence type="ECO:0000313" key="4">
    <source>
        <dbReference type="Proteomes" id="UP001583177"/>
    </source>
</evidence>
<sequence>MAANVTQGRYPKRSRAPVNYNVENMSIDDDIDLDDGDTGGESTAADGSDDITVVAAGGDADGDSDSSLSTIDSARPLDELDELSELEDATYGSRKTKKRLLAKKKQAKPQSVVKRPPKFMPFRFMDLPPELRLKVYEEALVDPHGVHITTFSNKWESTAAHVHPTRSSTSRYGLSFGCYVRGQWSQVFSGNFPLKKYKLSPNILAASKTIHGEAVDILWTQPFIFDCTDSLHEFLLMLRPETIAQLRDITLGARGWDTNARAFQAFVLLRNVPLLQNFRLTSRIRMDSRSFNSTSSEVEAGKRIAARLYKGSRPFLQELIKHQGFDSILKVFKFPRDEFNTRHFDAAAGNWVYSHWSQAREDKILEAISAELKVIMDAKINIPHQSKFRR</sequence>
<name>A0ABR3X1N6_9PEZI</name>
<dbReference type="Proteomes" id="UP001583177">
    <property type="component" value="Unassembled WGS sequence"/>
</dbReference>
<dbReference type="PANTHER" id="PTHR42085">
    <property type="entry name" value="F-BOX DOMAIN-CONTAINING PROTEIN"/>
    <property type="match status" value="1"/>
</dbReference>
<dbReference type="Pfam" id="PF24864">
    <property type="entry name" value="DUF7730"/>
    <property type="match status" value="1"/>
</dbReference>
<evidence type="ECO:0000313" key="3">
    <source>
        <dbReference type="EMBL" id="KAL1869632.1"/>
    </source>
</evidence>
<protein>
    <recommendedName>
        <fullName evidence="2">DUF7730 domain-containing protein</fullName>
    </recommendedName>
</protein>
<feature type="region of interest" description="Disordered" evidence="1">
    <location>
        <begin position="1"/>
        <end position="73"/>
    </location>
</feature>
<dbReference type="InterPro" id="IPR038883">
    <property type="entry name" value="AN11006-like"/>
</dbReference>
<reference evidence="3 4" key="1">
    <citation type="journal article" date="2024" name="IMA Fungus">
        <title>IMA Genome - F19 : A genome assembly and annotation guide to empower mycologists, including annotated draft genome sequences of Ceratocystis pirilliformis, Diaporthe australafricana, Fusarium ophioides, Paecilomyces lecythidis, and Sporothrix stenoceras.</title>
        <authorList>
            <person name="Aylward J."/>
            <person name="Wilson A.M."/>
            <person name="Visagie C.M."/>
            <person name="Spraker J."/>
            <person name="Barnes I."/>
            <person name="Buitendag C."/>
            <person name="Ceriani C."/>
            <person name="Del Mar Angel L."/>
            <person name="du Plessis D."/>
            <person name="Fuchs T."/>
            <person name="Gasser K."/>
            <person name="Kramer D."/>
            <person name="Li W."/>
            <person name="Munsamy K."/>
            <person name="Piso A."/>
            <person name="Price J.L."/>
            <person name="Sonnekus B."/>
            <person name="Thomas C."/>
            <person name="van der Nest A."/>
            <person name="van Dijk A."/>
            <person name="van Heerden A."/>
            <person name="van Vuuren N."/>
            <person name="Yilmaz N."/>
            <person name="Duong T.A."/>
            <person name="van der Merwe N.A."/>
            <person name="Wingfield M.J."/>
            <person name="Wingfield B.D."/>
        </authorList>
    </citation>
    <scope>NUCLEOTIDE SEQUENCE [LARGE SCALE GENOMIC DNA]</scope>
    <source>
        <strain evidence="3 4">CMW 18300</strain>
    </source>
</reference>
<dbReference type="PANTHER" id="PTHR42085:SF2">
    <property type="entry name" value="F-BOX DOMAIN-CONTAINING PROTEIN"/>
    <property type="match status" value="1"/>
</dbReference>
<proteinExistence type="predicted"/>
<feature type="compositionally biased region" description="Acidic residues" evidence="1">
    <location>
        <begin position="26"/>
        <end position="38"/>
    </location>
</feature>
<dbReference type="EMBL" id="JAWRVE010000040">
    <property type="protein sequence ID" value="KAL1869632.1"/>
    <property type="molecule type" value="Genomic_DNA"/>
</dbReference>
<dbReference type="InterPro" id="IPR056632">
    <property type="entry name" value="DUF7730"/>
</dbReference>
<keyword evidence="4" id="KW-1185">Reference proteome</keyword>
<comment type="caution">
    <text evidence="3">The sequence shown here is derived from an EMBL/GenBank/DDBJ whole genome shotgun (WGS) entry which is preliminary data.</text>
</comment>
<evidence type="ECO:0000256" key="1">
    <source>
        <dbReference type="SAM" id="MobiDB-lite"/>
    </source>
</evidence>
<feature type="domain" description="DUF7730" evidence="2">
    <location>
        <begin position="124"/>
        <end position="251"/>
    </location>
</feature>
<evidence type="ECO:0000259" key="2">
    <source>
        <dbReference type="Pfam" id="PF24864"/>
    </source>
</evidence>
<accession>A0ABR3X1N6</accession>